<sequence length="71" mass="8220">MHVTDLIKVRDTHIHRQSLHTYVQLNLSATTSVTVLLRPGFIPLLVPLEKRYKAYLQPKLDFLSCIGRLIH</sequence>
<organism evidence="1 2">
    <name type="scientific">Periconia digitata</name>
    <dbReference type="NCBI Taxonomy" id="1303443"/>
    <lineage>
        <taxon>Eukaryota</taxon>
        <taxon>Fungi</taxon>
        <taxon>Dikarya</taxon>
        <taxon>Ascomycota</taxon>
        <taxon>Pezizomycotina</taxon>
        <taxon>Dothideomycetes</taxon>
        <taxon>Pleosporomycetidae</taxon>
        <taxon>Pleosporales</taxon>
        <taxon>Massarineae</taxon>
        <taxon>Periconiaceae</taxon>
        <taxon>Periconia</taxon>
    </lineage>
</organism>
<proteinExistence type="predicted"/>
<comment type="caution">
    <text evidence="1">The sequence shown here is derived from an EMBL/GenBank/DDBJ whole genome shotgun (WGS) entry which is preliminary data.</text>
</comment>
<dbReference type="EMBL" id="CAOQHR010000002">
    <property type="protein sequence ID" value="CAI6312785.1"/>
    <property type="molecule type" value="Genomic_DNA"/>
</dbReference>
<accession>A0A9W4XIZ8</accession>
<dbReference type="AlphaFoldDB" id="A0A9W4XIZ8"/>
<evidence type="ECO:0000313" key="2">
    <source>
        <dbReference type="Proteomes" id="UP001152607"/>
    </source>
</evidence>
<dbReference type="Proteomes" id="UP001152607">
    <property type="component" value="Unassembled WGS sequence"/>
</dbReference>
<gene>
    <name evidence="1" type="ORF">PDIGIT_LOCUS3283</name>
</gene>
<keyword evidence="2" id="KW-1185">Reference proteome</keyword>
<reference evidence="1" key="1">
    <citation type="submission" date="2023-01" db="EMBL/GenBank/DDBJ databases">
        <authorList>
            <person name="Van Ghelder C."/>
            <person name="Rancurel C."/>
        </authorList>
    </citation>
    <scope>NUCLEOTIDE SEQUENCE</scope>
    <source>
        <strain evidence="1">CNCM I-4278</strain>
    </source>
</reference>
<protein>
    <submittedName>
        <fullName evidence="1">Uncharacterized protein</fullName>
    </submittedName>
</protein>
<name>A0A9W4XIZ8_9PLEO</name>
<evidence type="ECO:0000313" key="1">
    <source>
        <dbReference type="EMBL" id="CAI6312785.1"/>
    </source>
</evidence>